<dbReference type="SUPFAM" id="SSF81901">
    <property type="entry name" value="HCP-like"/>
    <property type="match status" value="1"/>
</dbReference>
<evidence type="ECO:0000313" key="2">
    <source>
        <dbReference type="EMBL" id="MDJ1173285.1"/>
    </source>
</evidence>
<dbReference type="PANTHER" id="PTHR10098">
    <property type="entry name" value="RAPSYN-RELATED"/>
    <property type="match status" value="1"/>
</dbReference>
<proteinExistence type="predicted"/>
<organism evidence="2 3">
    <name type="scientific">Roseofilum capinflatum BLCC-M114</name>
    <dbReference type="NCBI Taxonomy" id="3022440"/>
    <lineage>
        <taxon>Bacteria</taxon>
        <taxon>Bacillati</taxon>
        <taxon>Cyanobacteriota</taxon>
        <taxon>Cyanophyceae</taxon>
        <taxon>Desertifilales</taxon>
        <taxon>Desertifilaceae</taxon>
        <taxon>Roseofilum</taxon>
        <taxon>Roseofilum capinflatum</taxon>
    </lineage>
</organism>
<protein>
    <submittedName>
        <fullName evidence="2">Tetratricopeptide repeat protein</fullName>
    </submittedName>
</protein>
<feature type="repeat" description="TPR" evidence="1">
    <location>
        <begin position="862"/>
        <end position="895"/>
    </location>
</feature>
<dbReference type="Pfam" id="PF13424">
    <property type="entry name" value="TPR_12"/>
    <property type="match status" value="2"/>
</dbReference>
<sequence length="1039" mass="118853">MSVGRSLVKLGMGSSCVFGGLVFAGVGGVLADALLSVAAGNTANALDALVDWRNGEEVSLENNDLTKAVGKAIAAVITLEAKRQQRPIRQYLQKIAAQANKNWLRLAQQELSQQRYPELREANLEKFLTPEEYSLTQQGNLAIEEWLTIFVKLDILADPKGHFEIPDPVKQRVAELLHSAFPKALRETLKEDFVTEGKAFAGLTLQLLAGMNAALMELRNSPRGENLDDLTLVLEQFQQLASQLRGTEAQQQSFFNDIAQQIHSGFADVCQQLGVMETTITGLLHNLEESLEQLRQEMRQGFAELSSRLPLPEQESQTPAPREFRLNRYAYRPQTWVGREESGRLGESLRGECRILIVTGITGQGKTALAECIAVTELAHTGLKPIRINFDYGSWQQGFDGFLVQFWETLTGKPLPPQTPSKQRFNQVVAKLRKEGYLLLFDSMEKLLQPKTGRMVDSVFADEGWWRLFEALLVGESCQSRVIITSQDRLTQFDLCKQDHFWQEEPLEGLAENEQQQLFRQWFENKEIKFPEDEESLGYLQQIGRAFEGHPLVIKVVVRELLAKPFQGNVKCYWREFGKSFTEEDSRNRHQNLERKVKKRVREVLSRLREDEAVAYWLLVRGAVYRKPVEKLFYVAMGEEWGEDAAWQALELLQLRALVQATATDEKLLLRQHNLIHEVALEELREAQEWHSVQEQAAQIWLREYEPPAEASNLETVRGYLEAFYHYCQAEKWEASVKIMQIRLDTPTKEPLHNQLDTWGYYWQRLEIYTQLLGKVSQNYDPFLCCNIGVIFYHLGEYEKSKNYFHKCLAMTREMGDQIVEEIALNNLGNIYNILGNNEKAMIYFQQHSAIAKKTGDRLARAKSSINMGHINYSLGEYQTAREHYQQALVMFREIGNQSGEGAALANLGFICIFQEEYDQAMKYLQPALKIAREIGDRAGEAYRLQLLGDLFIKVQDYSQGKKYLQEALNISINIGCRENMYNIYLKFSSLYMNIGNVDLSIRFVDKALNCAKSLGIHQASKTEDLLARISIQTTEQEN</sequence>
<gene>
    <name evidence="2" type="ORF">PMG25_04190</name>
</gene>
<dbReference type="SMART" id="SM00028">
    <property type="entry name" value="TPR"/>
    <property type="match status" value="6"/>
</dbReference>
<dbReference type="PROSITE" id="PS50005">
    <property type="entry name" value="TPR"/>
    <property type="match status" value="1"/>
</dbReference>
<name>A0ABT7B2B8_9CYAN</name>
<dbReference type="Gene3D" id="1.25.40.10">
    <property type="entry name" value="Tetratricopeptide repeat domain"/>
    <property type="match status" value="1"/>
</dbReference>
<keyword evidence="3" id="KW-1185">Reference proteome</keyword>
<accession>A0ABT7B2B8</accession>
<dbReference type="EMBL" id="JAQOSO010000017">
    <property type="protein sequence ID" value="MDJ1173285.1"/>
    <property type="molecule type" value="Genomic_DNA"/>
</dbReference>
<dbReference type="InterPro" id="IPR011990">
    <property type="entry name" value="TPR-like_helical_dom_sf"/>
</dbReference>
<dbReference type="InterPro" id="IPR027417">
    <property type="entry name" value="P-loop_NTPase"/>
</dbReference>
<dbReference type="Pfam" id="PF13181">
    <property type="entry name" value="TPR_8"/>
    <property type="match status" value="1"/>
</dbReference>
<comment type="caution">
    <text evidence="2">The sequence shown here is derived from an EMBL/GenBank/DDBJ whole genome shotgun (WGS) entry which is preliminary data.</text>
</comment>
<dbReference type="Proteomes" id="UP001235849">
    <property type="component" value="Unassembled WGS sequence"/>
</dbReference>
<dbReference type="SUPFAM" id="SSF48452">
    <property type="entry name" value="TPR-like"/>
    <property type="match status" value="1"/>
</dbReference>
<dbReference type="SUPFAM" id="SSF52540">
    <property type="entry name" value="P-loop containing nucleoside triphosphate hydrolases"/>
    <property type="match status" value="1"/>
</dbReference>
<reference evidence="2 3" key="1">
    <citation type="submission" date="2023-01" db="EMBL/GenBank/DDBJ databases">
        <title>Novel diversity within Roseofilum (Cyanobacteria; Desertifilaceae) from marine benthic mats with descriptions of four novel species.</title>
        <authorList>
            <person name="Wang Y."/>
            <person name="Berthold D.E."/>
            <person name="Hu J."/>
            <person name="Lefler F.W."/>
            <person name="Laughinghouse H.D. IV."/>
        </authorList>
    </citation>
    <scope>NUCLEOTIDE SEQUENCE [LARGE SCALE GENOMIC DNA]</scope>
    <source>
        <strain evidence="2 3">BLCC-M114</strain>
    </source>
</reference>
<dbReference type="RefSeq" id="WP_283765657.1">
    <property type="nucleotide sequence ID" value="NZ_JAQOSO010000017.1"/>
</dbReference>
<evidence type="ECO:0000313" key="3">
    <source>
        <dbReference type="Proteomes" id="UP001235849"/>
    </source>
</evidence>
<dbReference type="InterPro" id="IPR019734">
    <property type="entry name" value="TPR_rpt"/>
</dbReference>
<dbReference type="Gene3D" id="3.40.50.300">
    <property type="entry name" value="P-loop containing nucleotide triphosphate hydrolases"/>
    <property type="match status" value="1"/>
</dbReference>
<evidence type="ECO:0000256" key="1">
    <source>
        <dbReference type="PROSITE-ProRule" id="PRU00339"/>
    </source>
</evidence>
<keyword evidence="1" id="KW-0802">TPR repeat</keyword>